<dbReference type="KEGG" id="vg:26640646"/>
<proteinExistence type="predicted"/>
<dbReference type="OrthoDB" id="27850at10239"/>
<dbReference type="RefSeq" id="YP_009214332.1">
    <property type="nucleotide sequence ID" value="NC_028960.2"/>
</dbReference>
<dbReference type="GeneID" id="26640646"/>
<evidence type="ECO:0000313" key="2">
    <source>
        <dbReference type="Proteomes" id="UP000201432"/>
    </source>
</evidence>
<organism evidence="1 2">
    <name type="scientific">Mycobacterium phage Theia</name>
    <dbReference type="NCBI Taxonomy" id="1718172"/>
    <lineage>
        <taxon>Viruses</taxon>
        <taxon>Duplodnaviria</taxon>
        <taxon>Heunggongvirae</taxon>
        <taxon>Uroviricota</taxon>
        <taxon>Caudoviricetes</taxon>
        <taxon>Benedictvirus</taxon>
        <taxon>Benedictvirus theia</taxon>
    </lineage>
</organism>
<dbReference type="EMBL" id="KT438501">
    <property type="protein sequence ID" value="ALH46912.1"/>
    <property type="molecule type" value="Genomic_DNA"/>
</dbReference>
<gene>
    <name evidence="1" type="primary">60</name>
    <name evidence="1" type="ORF">SEA_THEIA_60</name>
</gene>
<evidence type="ECO:0000313" key="1">
    <source>
        <dbReference type="EMBL" id="ALH46912.1"/>
    </source>
</evidence>
<sequence>MTEEDLVQMLRFWNRYSTREPTLIERLNMSMNMKKTAAVAALAVAAAIGMSACTTVGEASTPDKFGTVNVDGTKCIVWKPADDTPKGSQMECDFR</sequence>
<dbReference type="Proteomes" id="UP000201432">
    <property type="component" value="Segment"/>
</dbReference>
<name>A0A0N9STY6_9CAUD</name>
<keyword evidence="2" id="KW-1185">Reference proteome</keyword>
<reference evidence="1" key="1">
    <citation type="submission" date="2018-02" db="EMBL/GenBank/DDBJ databases">
        <authorList>
            <person name="Karuturi S."/>
            <person name="Chitta P."/>
            <person name="Kapyur S.N."/>
            <person name="Kettlewell J.M."/>
            <person name="Anderson J."/>
            <person name="Padolina J."/>
            <person name="Johnson A."/>
            <person name="Serrano M.G."/>
            <person name="Buck G."/>
            <person name="Lee V."/>
            <person name="Wang Y."/>
            <person name="Carvalho R."/>
            <person name="Voegtly L."/>
            <person name="Shi R."/>
            <person name="Duckworth R."/>
            <person name="Loviza R."/>
            <person name="Walstead R."/>
            <person name="Shah Z."/>
            <person name="Kiflezghi M."/>
            <person name="Wade K."/>
            <person name="Hughes L.E."/>
            <person name="Bradley K.W."/>
            <person name="Asai D.J."/>
            <person name="Bowman C.A."/>
            <person name="Russell D.A."/>
            <person name="Pope W.H."/>
            <person name="Jacobs-Sera D."/>
            <person name="Hendrix R.W."/>
            <person name="Hatfull G.F."/>
        </authorList>
    </citation>
    <scope>NUCLEOTIDE SEQUENCE</scope>
</reference>
<accession>A0A0N9STY6</accession>
<protein>
    <submittedName>
        <fullName evidence="1">Uncharacterized protein</fullName>
    </submittedName>
</protein>